<sequence length="124" mass="12517">MAVIAVAGYTFTVSLAAGDVSDQITDGTITQTGTVVRTKTLGGVNFTQTDFTSAASLSFLYDGDSGVYNTLSDAVTALTDVAVVITGSTGTFTGDMYPESVEVTYDSAGVATCSASLVGTLVLS</sequence>
<dbReference type="EMBL" id="LR796997">
    <property type="protein sequence ID" value="CAB4180115.1"/>
    <property type="molecule type" value="Genomic_DNA"/>
</dbReference>
<gene>
    <name evidence="1" type="ORF">UFOVP1046_12</name>
    <name evidence="2" type="ORF">UFOVP1214_1</name>
</gene>
<reference evidence="2" key="1">
    <citation type="submission" date="2020-05" db="EMBL/GenBank/DDBJ databases">
        <authorList>
            <person name="Chiriac C."/>
            <person name="Salcher M."/>
            <person name="Ghai R."/>
            <person name="Kavagutti S V."/>
        </authorList>
    </citation>
    <scope>NUCLEOTIDE SEQUENCE</scope>
</reference>
<evidence type="ECO:0000313" key="2">
    <source>
        <dbReference type="EMBL" id="CAB4190915.1"/>
    </source>
</evidence>
<protein>
    <submittedName>
        <fullName evidence="2">Uncharacterized protein</fullName>
    </submittedName>
</protein>
<evidence type="ECO:0000313" key="1">
    <source>
        <dbReference type="EMBL" id="CAB4180115.1"/>
    </source>
</evidence>
<dbReference type="EMBL" id="LR797162">
    <property type="protein sequence ID" value="CAB4190915.1"/>
    <property type="molecule type" value="Genomic_DNA"/>
</dbReference>
<organism evidence="2">
    <name type="scientific">uncultured Caudovirales phage</name>
    <dbReference type="NCBI Taxonomy" id="2100421"/>
    <lineage>
        <taxon>Viruses</taxon>
        <taxon>Duplodnaviria</taxon>
        <taxon>Heunggongvirae</taxon>
        <taxon>Uroviricota</taxon>
        <taxon>Caudoviricetes</taxon>
        <taxon>Peduoviridae</taxon>
        <taxon>Maltschvirus</taxon>
        <taxon>Maltschvirus maltsch</taxon>
    </lineage>
</organism>
<name>A0A6J5RER6_9CAUD</name>
<proteinExistence type="predicted"/>
<accession>A0A6J5RER6</accession>